<evidence type="ECO:0000256" key="1">
    <source>
        <dbReference type="SAM" id="SignalP"/>
    </source>
</evidence>
<dbReference type="RefSeq" id="WP_276092472.1">
    <property type="nucleotide sequence ID" value="NZ_JARJBC010000003.1"/>
</dbReference>
<dbReference type="Proteomes" id="UP001216579">
    <property type="component" value="Unassembled WGS sequence"/>
</dbReference>
<name>A0ABT5ZFW7_9ACTN</name>
<dbReference type="EMBL" id="JARJBC010000003">
    <property type="protein sequence ID" value="MDF3288718.1"/>
    <property type="molecule type" value="Genomic_DNA"/>
</dbReference>
<keyword evidence="1" id="KW-0732">Signal</keyword>
<evidence type="ECO:0008006" key="4">
    <source>
        <dbReference type="Google" id="ProtNLM"/>
    </source>
</evidence>
<comment type="caution">
    <text evidence="2">The sequence shown here is derived from an EMBL/GenBank/DDBJ whole genome shotgun (WGS) entry which is preliminary data.</text>
</comment>
<accession>A0ABT5ZFW7</accession>
<evidence type="ECO:0000313" key="2">
    <source>
        <dbReference type="EMBL" id="MDF3288718.1"/>
    </source>
</evidence>
<evidence type="ECO:0000313" key="3">
    <source>
        <dbReference type="Proteomes" id="UP001216579"/>
    </source>
</evidence>
<sequence>MNPRRKFQLIGLASAGMVASALMTATPAAAQPVLVPCSATALQAAITAANTAGSGELLLTPGCTYSITTPVTGEDGLPQITGDIRVVGSGDTITRAPSATATFRLLDVASGGKLTLGGLTVSGGNPTGDGGGISNAGILTLNAVQVTKNSTGGNGGGVANTGTLNTFATRITDNTATTGGGGIFNGSSATAALRASSLDDNTTTGANSQGGGILNHGGSVTGDLSSLGSNSATGAGSSGGGIATVGGTVRLTLDAVTDNHATTAPGGILNNGGTVSLVLTGVFDNTPTNCAGSPSPVPGCFH</sequence>
<dbReference type="SUPFAM" id="SSF51126">
    <property type="entry name" value="Pectin lyase-like"/>
    <property type="match status" value="1"/>
</dbReference>
<keyword evidence="3" id="KW-1185">Reference proteome</keyword>
<proteinExistence type="predicted"/>
<dbReference type="InterPro" id="IPR011050">
    <property type="entry name" value="Pectin_lyase_fold/virulence"/>
</dbReference>
<gene>
    <name evidence="2" type="ORF">P3G67_05625</name>
</gene>
<protein>
    <recommendedName>
        <fullName evidence="4">Right-handed parallel beta-helix repeat-containing protein</fullName>
    </recommendedName>
</protein>
<organism evidence="2 3">
    <name type="scientific">Streptomyces silvisoli</name>
    <dbReference type="NCBI Taxonomy" id="3034235"/>
    <lineage>
        <taxon>Bacteria</taxon>
        <taxon>Bacillati</taxon>
        <taxon>Actinomycetota</taxon>
        <taxon>Actinomycetes</taxon>
        <taxon>Kitasatosporales</taxon>
        <taxon>Streptomycetaceae</taxon>
        <taxon>Streptomyces</taxon>
    </lineage>
</organism>
<feature type="signal peptide" evidence="1">
    <location>
        <begin position="1"/>
        <end position="30"/>
    </location>
</feature>
<feature type="chain" id="PRO_5045722349" description="Right-handed parallel beta-helix repeat-containing protein" evidence="1">
    <location>
        <begin position="31"/>
        <end position="302"/>
    </location>
</feature>
<reference evidence="2 3" key="1">
    <citation type="submission" date="2023-03" db="EMBL/GenBank/DDBJ databases">
        <title>Draft genome sequence of Streptomyces sp. RB6PN23 isolated from peat swamp forest in Thailand.</title>
        <authorList>
            <person name="Klaysubun C."/>
            <person name="Duangmal K."/>
        </authorList>
    </citation>
    <scope>NUCLEOTIDE SEQUENCE [LARGE SCALE GENOMIC DNA]</scope>
    <source>
        <strain evidence="2 3">RB6PN23</strain>
    </source>
</reference>